<evidence type="ECO:0000313" key="1">
    <source>
        <dbReference type="EMBL" id="PQM34258.1"/>
    </source>
</evidence>
<reference evidence="1 2" key="1">
    <citation type="submission" date="2018-02" db="EMBL/GenBank/DDBJ databases">
        <title>Draft genome of wild Prunus yedoensis var. nudiflora.</title>
        <authorList>
            <person name="Baek S."/>
            <person name="Kim J.-H."/>
            <person name="Choi K."/>
            <person name="Kim G.-B."/>
            <person name="Cho A."/>
            <person name="Jang H."/>
            <person name="Shin C.-H."/>
            <person name="Yu H.-J."/>
            <person name="Mun J.-H."/>
        </authorList>
    </citation>
    <scope>NUCLEOTIDE SEQUENCE [LARGE SCALE GENOMIC DNA]</scope>
    <source>
        <strain evidence="2">cv. Jeju island</strain>
        <tissue evidence="1">Leaf</tissue>
    </source>
</reference>
<keyword evidence="2" id="KW-1185">Reference proteome</keyword>
<dbReference type="EMBL" id="PJQY01003821">
    <property type="protein sequence ID" value="PQM34258.1"/>
    <property type="molecule type" value="Genomic_DNA"/>
</dbReference>
<protein>
    <submittedName>
        <fullName evidence="1">Uncharacterized protein</fullName>
    </submittedName>
</protein>
<comment type="caution">
    <text evidence="1">The sequence shown here is derived from an EMBL/GenBank/DDBJ whole genome shotgun (WGS) entry which is preliminary data.</text>
</comment>
<dbReference type="AlphaFoldDB" id="A0A314UAY2"/>
<evidence type="ECO:0000313" key="2">
    <source>
        <dbReference type="Proteomes" id="UP000250321"/>
    </source>
</evidence>
<accession>A0A314UAY2</accession>
<sequence>MEELVGRGGGAVVVEDEKLVLGSMLVFKELLLGSTVVVEDKKLVFGSILVFKELLGCPMVIQDMNVFLGMFVVTIKVLR</sequence>
<gene>
    <name evidence="1" type="ORF">Pyn_29572</name>
</gene>
<dbReference type="Proteomes" id="UP000250321">
    <property type="component" value="Unassembled WGS sequence"/>
</dbReference>
<name>A0A314UAY2_PRUYE</name>
<organism evidence="1 2">
    <name type="scientific">Prunus yedoensis var. nudiflora</name>
    <dbReference type="NCBI Taxonomy" id="2094558"/>
    <lineage>
        <taxon>Eukaryota</taxon>
        <taxon>Viridiplantae</taxon>
        <taxon>Streptophyta</taxon>
        <taxon>Embryophyta</taxon>
        <taxon>Tracheophyta</taxon>
        <taxon>Spermatophyta</taxon>
        <taxon>Magnoliopsida</taxon>
        <taxon>eudicotyledons</taxon>
        <taxon>Gunneridae</taxon>
        <taxon>Pentapetalae</taxon>
        <taxon>rosids</taxon>
        <taxon>fabids</taxon>
        <taxon>Rosales</taxon>
        <taxon>Rosaceae</taxon>
        <taxon>Amygdaloideae</taxon>
        <taxon>Amygdaleae</taxon>
        <taxon>Prunus</taxon>
    </lineage>
</organism>
<proteinExistence type="predicted"/>